<evidence type="ECO:0000313" key="2">
    <source>
        <dbReference type="EMBL" id="CAK9176065.1"/>
    </source>
</evidence>
<proteinExistence type="predicted"/>
<sequence length="69" mass="7571">MYVEDHVKHHGQDFSASKGKRNEEAKQPSLASPHSSQKCPGEIPADSEISSEVAKLKLKLSTKDIPNND</sequence>
<accession>A0ABC8U2S9</accession>
<dbReference type="EMBL" id="CAUOFW020006736">
    <property type="protein sequence ID" value="CAK9176065.1"/>
    <property type="molecule type" value="Genomic_DNA"/>
</dbReference>
<reference evidence="2 3" key="1">
    <citation type="submission" date="2024-02" db="EMBL/GenBank/DDBJ databases">
        <authorList>
            <person name="Vignale AGUSTIN F."/>
            <person name="Sosa J E."/>
            <person name="Modenutti C."/>
        </authorList>
    </citation>
    <scope>NUCLEOTIDE SEQUENCE [LARGE SCALE GENOMIC DNA]</scope>
</reference>
<dbReference type="AlphaFoldDB" id="A0ABC8U2S9"/>
<feature type="region of interest" description="Disordered" evidence="1">
    <location>
        <begin position="1"/>
        <end position="48"/>
    </location>
</feature>
<protein>
    <submittedName>
        <fullName evidence="2">Uncharacterized protein</fullName>
    </submittedName>
</protein>
<gene>
    <name evidence="2" type="ORF">ILEXP_LOCUS45902</name>
</gene>
<name>A0ABC8U2S9_9AQUA</name>
<keyword evidence="3" id="KW-1185">Reference proteome</keyword>
<comment type="caution">
    <text evidence="2">The sequence shown here is derived from an EMBL/GenBank/DDBJ whole genome shotgun (WGS) entry which is preliminary data.</text>
</comment>
<evidence type="ECO:0000313" key="3">
    <source>
        <dbReference type="Proteomes" id="UP001642360"/>
    </source>
</evidence>
<dbReference type="Proteomes" id="UP001642360">
    <property type="component" value="Unassembled WGS sequence"/>
</dbReference>
<organism evidence="2 3">
    <name type="scientific">Ilex paraguariensis</name>
    <name type="common">yerba mate</name>
    <dbReference type="NCBI Taxonomy" id="185542"/>
    <lineage>
        <taxon>Eukaryota</taxon>
        <taxon>Viridiplantae</taxon>
        <taxon>Streptophyta</taxon>
        <taxon>Embryophyta</taxon>
        <taxon>Tracheophyta</taxon>
        <taxon>Spermatophyta</taxon>
        <taxon>Magnoliopsida</taxon>
        <taxon>eudicotyledons</taxon>
        <taxon>Gunneridae</taxon>
        <taxon>Pentapetalae</taxon>
        <taxon>asterids</taxon>
        <taxon>campanulids</taxon>
        <taxon>Aquifoliales</taxon>
        <taxon>Aquifoliaceae</taxon>
        <taxon>Ilex</taxon>
    </lineage>
</organism>
<evidence type="ECO:0000256" key="1">
    <source>
        <dbReference type="SAM" id="MobiDB-lite"/>
    </source>
</evidence>
<feature type="compositionally biased region" description="Basic and acidic residues" evidence="1">
    <location>
        <begin position="1"/>
        <end position="12"/>
    </location>
</feature>
<feature type="compositionally biased region" description="Polar residues" evidence="1">
    <location>
        <begin position="29"/>
        <end position="38"/>
    </location>
</feature>